<keyword evidence="3" id="KW-1185">Reference proteome</keyword>
<dbReference type="AlphaFoldDB" id="D7FP71"/>
<feature type="region of interest" description="Disordered" evidence="1">
    <location>
        <begin position="185"/>
        <end position="223"/>
    </location>
</feature>
<gene>
    <name evidence="2" type="ORF">Esi_0187_0017</name>
</gene>
<evidence type="ECO:0000313" key="2">
    <source>
        <dbReference type="EMBL" id="CBJ30332.1"/>
    </source>
</evidence>
<feature type="compositionally biased region" description="Low complexity" evidence="1">
    <location>
        <begin position="188"/>
        <end position="199"/>
    </location>
</feature>
<evidence type="ECO:0008006" key="4">
    <source>
        <dbReference type="Google" id="ProtNLM"/>
    </source>
</evidence>
<protein>
    <recommendedName>
        <fullName evidence="4">DUSP domain-containing protein</fullName>
    </recommendedName>
</protein>
<evidence type="ECO:0000313" key="3">
    <source>
        <dbReference type="Proteomes" id="UP000002630"/>
    </source>
</evidence>
<feature type="compositionally biased region" description="Low complexity" evidence="1">
    <location>
        <begin position="325"/>
        <end position="340"/>
    </location>
</feature>
<feature type="region of interest" description="Disordered" evidence="1">
    <location>
        <begin position="320"/>
        <end position="340"/>
    </location>
</feature>
<dbReference type="InParanoid" id="D7FP71"/>
<proteinExistence type="predicted"/>
<dbReference type="Proteomes" id="UP000002630">
    <property type="component" value="Unassembled WGS sequence"/>
</dbReference>
<dbReference type="OrthoDB" id="200089at2759"/>
<reference evidence="2 3" key="1">
    <citation type="journal article" date="2010" name="Nature">
        <title>The Ectocarpus genome and the independent evolution of multicellularity in brown algae.</title>
        <authorList>
            <person name="Cock J.M."/>
            <person name="Sterck L."/>
            <person name="Rouze P."/>
            <person name="Scornet D."/>
            <person name="Allen A.E."/>
            <person name="Amoutzias G."/>
            <person name="Anthouard V."/>
            <person name="Artiguenave F."/>
            <person name="Aury J.M."/>
            <person name="Badger J.H."/>
            <person name="Beszteri B."/>
            <person name="Billiau K."/>
            <person name="Bonnet E."/>
            <person name="Bothwell J.H."/>
            <person name="Bowler C."/>
            <person name="Boyen C."/>
            <person name="Brownlee C."/>
            <person name="Carrano C.J."/>
            <person name="Charrier B."/>
            <person name="Cho G.Y."/>
            <person name="Coelho S.M."/>
            <person name="Collen J."/>
            <person name="Corre E."/>
            <person name="Da Silva C."/>
            <person name="Delage L."/>
            <person name="Delaroque N."/>
            <person name="Dittami S.M."/>
            <person name="Doulbeau S."/>
            <person name="Elias M."/>
            <person name="Farnham G."/>
            <person name="Gachon C.M."/>
            <person name="Gschloessl B."/>
            <person name="Heesch S."/>
            <person name="Jabbari K."/>
            <person name="Jubin C."/>
            <person name="Kawai H."/>
            <person name="Kimura K."/>
            <person name="Kloareg B."/>
            <person name="Kupper F.C."/>
            <person name="Lang D."/>
            <person name="Le Bail A."/>
            <person name="Leblanc C."/>
            <person name="Lerouge P."/>
            <person name="Lohr M."/>
            <person name="Lopez P.J."/>
            <person name="Martens C."/>
            <person name="Maumus F."/>
            <person name="Michel G."/>
            <person name="Miranda-Saavedra D."/>
            <person name="Morales J."/>
            <person name="Moreau H."/>
            <person name="Motomura T."/>
            <person name="Nagasato C."/>
            <person name="Napoli C.A."/>
            <person name="Nelson D.R."/>
            <person name="Nyvall-Collen P."/>
            <person name="Peters A.F."/>
            <person name="Pommier C."/>
            <person name="Potin P."/>
            <person name="Poulain J."/>
            <person name="Quesneville H."/>
            <person name="Read B."/>
            <person name="Rensing S.A."/>
            <person name="Ritter A."/>
            <person name="Rousvoal S."/>
            <person name="Samanta M."/>
            <person name="Samson G."/>
            <person name="Schroeder D.C."/>
            <person name="Segurens B."/>
            <person name="Strittmatter M."/>
            <person name="Tonon T."/>
            <person name="Tregear J.W."/>
            <person name="Valentin K."/>
            <person name="von Dassow P."/>
            <person name="Yamagishi T."/>
            <person name="Van de Peer Y."/>
            <person name="Wincker P."/>
        </authorList>
    </citation>
    <scope>NUCLEOTIDE SEQUENCE [LARGE SCALE GENOMIC DNA]</scope>
    <source>
        <strain evidence="3">Ec32 / CCAP1310/4</strain>
    </source>
</reference>
<dbReference type="STRING" id="2880.D7FP71"/>
<sequence length="441" mass="47784">MAAAARKKQSGRNKSSVVLAIGTTATATTPRDDDTKPQSTTPPRVPTQAEERGGGGRQEPIAGIFPRAGPRPLPAVVLQSLFGWLLSTDLSALRASSVAASSPETAAVLETTVASLVKHRYGRANPTLREEDTGWRRDLETLRHAELSHVASLVRGPQRPGKGYYLSKSWAGNLRRYVEAQARRRRSPSFASNSAAGSGATVGGSGGKEKRSRGRERAESNLMPPWQDVNADIMCQHRGLARSSQGNRAKRQVVDKRVWRELVLFFPAAVPFRAESVECSECRGLCANERKAEEAVKRQREQEIALPVLRALYGRKTGVPSAALSTPRGTPGSSAGPPSAARPACPLLPGIYHLLPRYWLNAWRAYVRDPRAPSPRTLDTALLLCEGHGLLLAPPHVEEFLSGERRALLGGLDPDRSGCVCEVVTPEEWDALTLCWPGLSP</sequence>
<feature type="region of interest" description="Disordered" evidence="1">
    <location>
        <begin position="1"/>
        <end position="58"/>
    </location>
</feature>
<accession>D7FP71</accession>
<dbReference type="EMBL" id="FN649760">
    <property type="protein sequence ID" value="CBJ30332.1"/>
    <property type="molecule type" value="Genomic_DNA"/>
</dbReference>
<organism evidence="2 3">
    <name type="scientific">Ectocarpus siliculosus</name>
    <name type="common">Brown alga</name>
    <name type="synonym">Conferva siliculosa</name>
    <dbReference type="NCBI Taxonomy" id="2880"/>
    <lineage>
        <taxon>Eukaryota</taxon>
        <taxon>Sar</taxon>
        <taxon>Stramenopiles</taxon>
        <taxon>Ochrophyta</taxon>
        <taxon>PX clade</taxon>
        <taxon>Phaeophyceae</taxon>
        <taxon>Ectocarpales</taxon>
        <taxon>Ectocarpaceae</taxon>
        <taxon>Ectocarpus</taxon>
    </lineage>
</organism>
<name>D7FP71_ECTSI</name>
<feature type="compositionally biased region" description="Basic residues" evidence="1">
    <location>
        <begin position="1"/>
        <end position="11"/>
    </location>
</feature>
<evidence type="ECO:0000256" key="1">
    <source>
        <dbReference type="SAM" id="MobiDB-lite"/>
    </source>
</evidence>
<dbReference type="eggNOG" id="ENOG502S453">
    <property type="taxonomic scope" value="Eukaryota"/>
</dbReference>